<dbReference type="SMART" id="SM00530">
    <property type="entry name" value="HTH_XRE"/>
    <property type="match status" value="1"/>
</dbReference>
<evidence type="ECO:0000313" key="3">
    <source>
        <dbReference type="EMBL" id="MDN4521191.1"/>
    </source>
</evidence>
<protein>
    <submittedName>
        <fullName evidence="3">Helix-turn-helix domain-containing protein</fullName>
    </submittedName>
</protein>
<accession>A0ABT8HKA6</accession>
<reference evidence="3" key="1">
    <citation type="submission" date="2023-07" db="EMBL/GenBank/DDBJ databases">
        <title>Degradation of tert-butanol by M. austroafricanum TBA100.</title>
        <authorList>
            <person name="Helbich S."/>
            <person name="Vainshtein Y."/>
        </authorList>
    </citation>
    <scope>NUCLEOTIDE SEQUENCE</scope>
    <source>
        <strain evidence="3">TBA100</strain>
    </source>
</reference>
<comment type="caution">
    <text evidence="3">The sequence shown here is derived from an EMBL/GenBank/DDBJ whole genome shotgun (WGS) entry which is preliminary data.</text>
</comment>
<feature type="region of interest" description="Disordered" evidence="1">
    <location>
        <begin position="67"/>
        <end position="125"/>
    </location>
</feature>
<name>A0ABT8HKA6_MYCAO</name>
<organism evidence="3 4">
    <name type="scientific">Mycolicibacterium austroafricanum</name>
    <name type="common">Mycobacterium austroafricanum</name>
    <dbReference type="NCBI Taxonomy" id="39687"/>
    <lineage>
        <taxon>Bacteria</taxon>
        <taxon>Bacillati</taxon>
        <taxon>Actinomycetota</taxon>
        <taxon>Actinomycetes</taxon>
        <taxon>Mycobacteriales</taxon>
        <taxon>Mycobacteriaceae</taxon>
        <taxon>Mycolicibacterium</taxon>
    </lineage>
</organism>
<dbReference type="PROSITE" id="PS50943">
    <property type="entry name" value="HTH_CROC1"/>
    <property type="match status" value="1"/>
</dbReference>
<dbReference type="Proteomes" id="UP001172687">
    <property type="component" value="Unassembled WGS sequence"/>
</dbReference>
<dbReference type="SUPFAM" id="SSF47413">
    <property type="entry name" value="lambda repressor-like DNA-binding domains"/>
    <property type="match status" value="1"/>
</dbReference>
<dbReference type="InterPro" id="IPR010982">
    <property type="entry name" value="Lambda_DNA-bd_dom_sf"/>
</dbReference>
<dbReference type="EMBL" id="JAUHTC010000088">
    <property type="protein sequence ID" value="MDN4521191.1"/>
    <property type="molecule type" value="Genomic_DNA"/>
</dbReference>
<dbReference type="Gene3D" id="1.10.260.40">
    <property type="entry name" value="lambda repressor-like DNA-binding domains"/>
    <property type="match status" value="1"/>
</dbReference>
<feature type="domain" description="HTH cro/C1-type" evidence="2">
    <location>
        <begin position="13"/>
        <end position="67"/>
    </location>
</feature>
<dbReference type="Pfam" id="PF13560">
    <property type="entry name" value="HTH_31"/>
    <property type="match status" value="1"/>
</dbReference>
<proteinExistence type="predicted"/>
<evidence type="ECO:0000313" key="4">
    <source>
        <dbReference type="Proteomes" id="UP001172687"/>
    </source>
</evidence>
<dbReference type="InterPro" id="IPR001387">
    <property type="entry name" value="Cro/C1-type_HTH"/>
</dbReference>
<keyword evidence="4" id="KW-1185">Reference proteome</keyword>
<dbReference type="CDD" id="cd00093">
    <property type="entry name" value="HTH_XRE"/>
    <property type="match status" value="1"/>
</dbReference>
<evidence type="ECO:0000259" key="2">
    <source>
        <dbReference type="PROSITE" id="PS50943"/>
    </source>
</evidence>
<evidence type="ECO:0000256" key="1">
    <source>
        <dbReference type="SAM" id="MobiDB-lite"/>
    </source>
</evidence>
<dbReference type="RefSeq" id="WP_208675212.1">
    <property type="nucleotide sequence ID" value="NZ_CP070380.1"/>
</dbReference>
<sequence>MQIKTMGDIGALVRSARTARGMTQADLAEQLHMGRDWVVRLEKGHPRLEAQRVLDALRVVGVTLEAAASETETGSVRKRGHKAAAQKSTAASPAPPDPFDALFGTKPRSTDELSGHGCRNGESAP</sequence>
<gene>
    <name evidence="3" type="ORF">QYF68_25710</name>
</gene>